<proteinExistence type="predicted"/>
<sequence>MVTFGSQITGEATDASDLDIAVKFSDDLSSSERFEERCFLSGDLQQERWPFIDISDIETLPLDVAHDPVNGTLVCGDEHAFGRFKETIEATFDDQRDDLRRQQRAVISDTTGTRTEFGVLLESLYRFGHARSICQWEISTPIFDIRSELSDSSSSRSS</sequence>
<dbReference type="CDD" id="cd05403">
    <property type="entry name" value="NT_KNTase_like"/>
    <property type="match status" value="1"/>
</dbReference>
<name>A0ABU2G276_9EURY</name>
<gene>
    <name evidence="2" type="ORF">NDI79_12020</name>
</gene>
<dbReference type="Proteomes" id="UP001254813">
    <property type="component" value="Unassembled WGS sequence"/>
</dbReference>
<dbReference type="InterPro" id="IPR043519">
    <property type="entry name" value="NT_sf"/>
</dbReference>
<organism evidence="2 3">
    <name type="scientific">Halogeometricum luteum</name>
    <dbReference type="NCBI Taxonomy" id="2950537"/>
    <lineage>
        <taxon>Archaea</taxon>
        <taxon>Methanobacteriati</taxon>
        <taxon>Methanobacteriota</taxon>
        <taxon>Stenosarchaea group</taxon>
        <taxon>Halobacteria</taxon>
        <taxon>Halobacteriales</taxon>
        <taxon>Haloferacaceae</taxon>
        <taxon>Halogeometricum</taxon>
    </lineage>
</organism>
<evidence type="ECO:0000259" key="1">
    <source>
        <dbReference type="Pfam" id="PF18765"/>
    </source>
</evidence>
<feature type="domain" description="Polymerase beta nucleotidyltransferase" evidence="1">
    <location>
        <begin position="3"/>
        <end position="74"/>
    </location>
</feature>
<keyword evidence="3" id="KW-1185">Reference proteome</keyword>
<reference evidence="2 3" key="1">
    <citation type="submission" date="2022-06" db="EMBL/GenBank/DDBJ databases">
        <title>Halogeometricum sp. a new haloarchaeum isolate from saline soil.</title>
        <authorList>
            <person name="Strakova D."/>
            <person name="Galisteo C."/>
            <person name="Sanchez-Porro C."/>
            <person name="Ventosa A."/>
        </authorList>
    </citation>
    <scope>NUCLEOTIDE SEQUENCE [LARGE SCALE GENOMIC DNA]</scope>
    <source>
        <strain evidence="3">S3BR25-2</strain>
    </source>
</reference>
<dbReference type="Gene3D" id="3.30.460.10">
    <property type="entry name" value="Beta Polymerase, domain 2"/>
    <property type="match status" value="1"/>
</dbReference>
<dbReference type="SUPFAM" id="SSF81301">
    <property type="entry name" value="Nucleotidyltransferase"/>
    <property type="match status" value="1"/>
</dbReference>
<evidence type="ECO:0000313" key="2">
    <source>
        <dbReference type="EMBL" id="MDS0294896.1"/>
    </source>
</evidence>
<comment type="caution">
    <text evidence="2">The sequence shown here is derived from an EMBL/GenBank/DDBJ whole genome shotgun (WGS) entry which is preliminary data.</text>
</comment>
<dbReference type="InterPro" id="IPR041633">
    <property type="entry name" value="Polbeta"/>
</dbReference>
<accession>A0ABU2G276</accession>
<protein>
    <submittedName>
        <fullName evidence="2">Nucleotidyltransferase domain-containing protein</fullName>
    </submittedName>
</protein>
<dbReference type="Pfam" id="PF18765">
    <property type="entry name" value="Polbeta"/>
    <property type="match status" value="1"/>
</dbReference>
<dbReference type="EMBL" id="JAMQOQ010000003">
    <property type="protein sequence ID" value="MDS0294896.1"/>
    <property type="molecule type" value="Genomic_DNA"/>
</dbReference>
<evidence type="ECO:0000313" key="3">
    <source>
        <dbReference type="Proteomes" id="UP001254813"/>
    </source>
</evidence>
<dbReference type="RefSeq" id="WP_310928744.1">
    <property type="nucleotide sequence ID" value="NZ_JAMQOQ010000003.1"/>
</dbReference>